<keyword evidence="3" id="KW-1185">Reference proteome</keyword>
<proteinExistence type="predicted"/>
<dbReference type="AlphaFoldDB" id="A0A8C5J349"/>
<evidence type="ECO:0000313" key="2">
    <source>
        <dbReference type="Ensembl" id="ENSJHYP00000011338.1"/>
    </source>
</evidence>
<evidence type="ECO:0000256" key="1">
    <source>
        <dbReference type="SAM" id="MobiDB-lite"/>
    </source>
</evidence>
<evidence type="ECO:0000313" key="3">
    <source>
        <dbReference type="Proteomes" id="UP000694408"/>
    </source>
</evidence>
<protein>
    <submittedName>
        <fullName evidence="2">Uncharacterized protein</fullName>
    </submittedName>
</protein>
<reference evidence="2" key="1">
    <citation type="submission" date="2025-08" db="UniProtKB">
        <authorList>
            <consortium name="Ensembl"/>
        </authorList>
    </citation>
    <scope>IDENTIFICATION</scope>
</reference>
<feature type="region of interest" description="Disordered" evidence="1">
    <location>
        <begin position="103"/>
        <end position="131"/>
    </location>
</feature>
<dbReference type="Proteomes" id="UP000694408">
    <property type="component" value="Unplaced"/>
</dbReference>
<accession>A0A8C5J349</accession>
<organism evidence="2 3">
    <name type="scientific">Junco hyemalis</name>
    <name type="common">Dark-eyed junco</name>
    <dbReference type="NCBI Taxonomy" id="40217"/>
    <lineage>
        <taxon>Eukaryota</taxon>
        <taxon>Metazoa</taxon>
        <taxon>Chordata</taxon>
        <taxon>Craniata</taxon>
        <taxon>Vertebrata</taxon>
        <taxon>Euteleostomi</taxon>
        <taxon>Archelosauria</taxon>
        <taxon>Archosauria</taxon>
        <taxon>Dinosauria</taxon>
        <taxon>Saurischia</taxon>
        <taxon>Theropoda</taxon>
        <taxon>Coelurosauria</taxon>
        <taxon>Aves</taxon>
        <taxon>Neognathae</taxon>
        <taxon>Neoaves</taxon>
        <taxon>Telluraves</taxon>
        <taxon>Australaves</taxon>
        <taxon>Passeriformes</taxon>
        <taxon>Passerellidae</taxon>
        <taxon>Junco</taxon>
    </lineage>
</organism>
<dbReference type="Ensembl" id="ENSJHYT00000013723.1">
    <property type="protein sequence ID" value="ENSJHYP00000011338.1"/>
    <property type="gene ID" value="ENSJHYG00000008876.1"/>
</dbReference>
<reference evidence="2" key="2">
    <citation type="submission" date="2025-09" db="UniProtKB">
        <authorList>
            <consortium name="Ensembl"/>
        </authorList>
    </citation>
    <scope>IDENTIFICATION</scope>
</reference>
<name>A0A8C5J349_JUNHY</name>
<sequence>MASAVTATFTNSVLVCCFVKSHSAGFQNRFHLILHFTMGASTYNHSWPLLMLPVKLIECGSRALTLPCCRAEGFSEPSGMFLCSVPAVQAAARFSPLLPGSADVQGEEGTAGSPLTSTGQGSPPAPNVPLGAQAEPLAAQAQGGCDSGAVLSRVVSAPLRRHSAALEPCAHSFPSWHILGSVHVLSQETEQMCSCHLV</sequence>